<dbReference type="InterPro" id="IPR036852">
    <property type="entry name" value="Peptidase_S8/S53_dom_sf"/>
</dbReference>
<gene>
    <name evidence="18" type="ORF">R3P38DRAFT_2873034</name>
</gene>
<dbReference type="SUPFAM" id="SSF54897">
    <property type="entry name" value="Protease propeptides/inhibitors"/>
    <property type="match status" value="1"/>
</dbReference>
<feature type="domain" description="Peptidase S53" evidence="17">
    <location>
        <begin position="212"/>
        <end position="570"/>
    </location>
</feature>
<dbReference type="Proteomes" id="UP001362999">
    <property type="component" value="Unassembled WGS sequence"/>
</dbReference>
<feature type="active site" description="Charge relay system" evidence="15">
    <location>
        <position position="289"/>
    </location>
</feature>
<evidence type="ECO:0000256" key="12">
    <source>
        <dbReference type="ARBA" id="ARBA00023026"/>
    </source>
</evidence>
<keyword evidence="9 15" id="KW-0378">Hydrolase</keyword>
<evidence type="ECO:0000256" key="8">
    <source>
        <dbReference type="ARBA" id="ARBA00022729"/>
    </source>
</evidence>
<evidence type="ECO:0000256" key="16">
    <source>
        <dbReference type="SAM" id="SignalP"/>
    </source>
</evidence>
<evidence type="ECO:0000259" key="17">
    <source>
        <dbReference type="PROSITE" id="PS51695"/>
    </source>
</evidence>
<evidence type="ECO:0000256" key="9">
    <source>
        <dbReference type="ARBA" id="ARBA00022801"/>
    </source>
</evidence>
<dbReference type="CDD" id="cd04056">
    <property type="entry name" value="Peptidases_S53"/>
    <property type="match status" value="1"/>
</dbReference>
<reference evidence="18 19" key="1">
    <citation type="journal article" date="2024" name="J Genomics">
        <title>Draft genome sequencing and assembly of Favolaschia claudopus CIRM-BRFM 2984 isolated from oak limbs.</title>
        <authorList>
            <person name="Navarro D."/>
            <person name="Drula E."/>
            <person name="Chaduli D."/>
            <person name="Cazenave R."/>
            <person name="Ahrendt S."/>
            <person name="Wang J."/>
            <person name="Lipzen A."/>
            <person name="Daum C."/>
            <person name="Barry K."/>
            <person name="Grigoriev I.V."/>
            <person name="Favel A."/>
            <person name="Rosso M.N."/>
            <person name="Martin F."/>
        </authorList>
    </citation>
    <scope>NUCLEOTIDE SEQUENCE [LARGE SCALE GENOMIC DNA]</scope>
    <source>
        <strain evidence="18 19">CIRM-BRFM 2984</strain>
    </source>
</reference>
<evidence type="ECO:0000256" key="3">
    <source>
        <dbReference type="ARBA" id="ARBA00004239"/>
    </source>
</evidence>
<dbReference type="PANTHER" id="PTHR14218">
    <property type="entry name" value="PROTEASE S8 TRIPEPTIDYL PEPTIDASE I CLN2"/>
    <property type="match status" value="1"/>
</dbReference>
<name>A0AAW0D0X3_9AGAR</name>
<comment type="function">
    <text evidence="2">Secreted tripeptidyl-peptidase which degrades proteins at acidic pHs and is involved in virulence.</text>
</comment>
<evidence type="ECO:0000256" key="2">
    <source>
        <dbReference type="ARBA" id="ARBA00002451"/>
    </source>
</evidence>
<comment type="catalytic activity">
    <reaction evidence="1">
        <text>Release of an N-terminal tripeptide from a polypeptide.</text>
        <dbReference type="EC" id="3.4.14.10"/>
    </reaction>
</comment>
<proteinExistence type="predicted"/>
<dbReference type="GO" id="GO:0005576">
    <property type="term" value="C:extracellular region"/>
    <property type="evidence" value="ECO:0007669"/>
    <property type="project" value="UniProtKB-SubCell"/>
</dbReference>
<feature type="active site" description="Charge relay system" evidence="15">
    <location>
        <position position="487"/>
    </location>
</feature>
<dbReference type="InterPro" id="IPR030400">
    <property type="entry name" value="Sedolisin_dom"/>
</dbReference>
<feature type="chain" id="PRO_5043642700" description="tripeptidyl-peptidase II" evidence="16">
    <location>
        <begin position="18"/>
        <end position="570"/>
    </location>
</feature>
<keyword evidence="5" id="KW-0964">Secreted</keyword>
<evidence type="ECO:0000256" key="7">
    <source>
        <dbReference type="ARBA" id="ARBA00022723"/>
    </source>
</evidence>
<keyword evidence="6 15" id="KW-0645">Protease</keyword>
<feature type="active site" description="Charge relay system" evidence="15">
    <location>
        <position position="293"/>
    </location>
</feature>
<dbReference type="GO" id="GO:0046872">
    <property type="term" value="F:metal ion binding"/>
    <property type="evidence" value="ECO:0007669"/>
    <property type="project" value="UniProtKB-UniRule"/>
</dbReference>
<feature type="binding site" evidence="15">
    <location>
        <position position="551"/>
    </location>
    <ligand>
        <name>Ca(2+)</name>
        <dbReference type="ChEBI" id="CHEBI:29108"/>
    </ligand>
</feature>
<dbReference type="Pfam" id="PF09286">
    <property type="entry name" value="Pro-kuma_activ"/>
    <property type="match status" value="1"/>
</dbReference>
<feature type="signal peptide" evidence="16">
    <location>
        <begin position="1"/>
        <end position="17"/>
    </location>
</feature>
<dbReference type="AlphaFoldDB" id="A0AAW0D0X3"/>
<dbReference type="InterPro" id="IPR050819">
    <property type="entry name" value="Tripeptidyl-peptidase_I"/>
</dbReference>
<evidence type="ECO:0000256" key="15">
    <source>
        <dbReference type="PROSITE-ProRule" id="PRU01032"/>
    </source>
</evidence>
<evidence type="ECO:0000313" key="18">
    <source>
        <dbReference type="EMBL" id="KAK7046190.1"/>
    </source>
</evidence>
<dbReference type="GO" id="GO:0008240">
    <property type="term" value="F:tripeptidyl-peptidase activity"/>
    <property type="evidence" value="ECO:0007669"/>
    <property type="project" value="UniProtKB-EC"/>
</dbReference>
<evidence type="ECO:0000256" key="14">
    <source>
        <dbReference type="ARBA" id="ARBA00023180"/>
    </source>
</evidence>
<sequence>MVLALAVIACALVFAAATPMDRRAMVVHDSRTEPARGFVKSGLAPVASDLTLRIAMKPNNIAGLESALYAVSDPASSLYGQHLTADEVAAFVKPTNETISAVSAWLTENGISSAPVTPAGDIVEIVIPVGKANQLLSTEFSVFSHVDSSKTSIRTLQYSIPAALQDHIDFVHPTTSFTRPLTGRPQFSAVKAKPTEDAAPGSEAVPSSCNSVITPACLQAMYGIPTTPATQKSNKLGVSGFVGQYANQADLQAFLTSYRPDMASTTSFTFQSQDGGVNTQTPRSSAGVEANLDTEYTVGLATNVPVTFISVGEYGSDGVNGFMDMITALIGEPTGTRPNVLTTSYTYEETDLSRSVATTLCNTYMQLGALGTSILFSSGDGGVSGSQPQSCTNFMPTLPADCPFVTAVGATGGINETAASFSSGGFSNYFAIPSYQSNDVATYLDTLGNTNSGRFNRTGRGFPDVAAQGENFEISWTVRNRYVGGTSCSSPTFASIVALLNDELIAAGKPPLGFLNPFLYSAAGRAALNDITTGNNPGCSTNGFPATKGWDPVTGLGTPNYAALRTALGL</sequence>
<evidence type="ECO:0000256" key="4">
    <source>
        <dbReference type="ARBA" id="ARBA00012462"/>
    </source>
</evidence>
<feature type="binding site" evidence="15">
    <location>
        <position position="549"/>
    </location>
    <ligand>
        <name>Ca(2+)</name>
        <dbReference type="ChEBI" id="CHEBI:29108"/>
    </ligand>
</feature>
<keyword evidence="8 16" id="KW-0732">Signal</keyword>
<evidence type="ECO:0000256" key="13">
    <source>
        <dbReference type="ARBA" id="ARBA00023145"/>
    </source>
</evidence>
<evidence type="ECO:0000313" key="19">
    <source>
        <dbReference type="Proteomes" id="UP001362999"/>
    </source>
</evidence>
<feature type="binding site" evidence="15">
    <location>
        <position position="531"/>
    </location>
    <ligand>
        <name>Ca(2+)</name>
        <dbReference type="ChEBI" id="CHEBI:29108"/>
    </ligand>
</feature>
<dbReference type="GO" id="GO:0006508">
    <property type="term" value="P:proteolysis"/>
    <property type="evidence" value="ECO:0007669"/>
    <property type="project" value="UniProtKB-KW"/>
</dbReference>
<dbReference type="SMART" id="SM00944">
    <property type="entry name" value="Pro-kuma_activ"/>
    <property type="match status" value="1"/>
</dbReference>
<evidence type="ECO:0000256" key="11">
    <source>
        <dbReference type="ARBA" id="ARBA00022837"/>
    </source>
</evidence>
<comment type="cofactor">
    <cofactor evidence="15">
        <name>Ca(2+)</name>
        <dbReference type="ChEBI" id="CHEBI:29108"/>
    </cofactor>
    <text evidence="15">Binds 1 Ca(2+) ion per subunit.</text>
</comment>
<keyword evidence="14" id="KW-0325">Glycoprotein</keyword>
<keyword evidence="11 15" id="KW-0106">Calcium</keyword>
<comment type="caution">
    <text evidence="18">The sequence shown here is derived from an EMBL/GenBank/DDBJ whole genome shotgun (WGS) entry which is preliminary data.</text>
</comment>
<organism evidence="18 19">
    <name type="scientific">Favolaschia claudopus</name>
    <dbReference type="NCBI Taxonomy" id="2862362"/>
    <lineage>
        <taxon>Eukaryota</taxon>
        <taxon>Fungi</taxon>
        <taxon>Dikarya</taxon>
        <taxon>Basidiomycota</taxon>
        <taxon>Agaricomycotina</taxon>
        <taxon>Agaricomycetes</taxon>
        <taxon>Agaricomycetidae</taxon>
        <taxon>Agaricales</taxon>
        <taxon>Marasmiineae</taxon>
        <taxon>Mycenaceae</taxon>
        <taxon>Favolaschia</taxon>
    </lineage>
</organism>
<keyword evidence="10 15" id="KW-0720">Serine protease</keyword>
<comment type="subcellular location">
    <subcellularLocation>
        <location evidence="3">Secreted</location>
        <location evidence="3">Extracellular space</location>
    </subcellularLocation>
</comment>
<dbReference type="CDD" id="cd11377">
    <property type="entry name" value="Pro-peptidase_S53"/>
    <property type="match status" value="1"/>
</dbReference>
<keyword evidence="12" id="KW-0843">Virulence</keyword>
<dbReference type="PROSITE" id="PS51695">
    <property type="entry name" value="SEDOLISIN"/>
    <property type="match status" value="1"/>
</dbReference>
<evidence type="ECO:0000256" key="6">
    <source>
        <dbReference type="ARBA" id="ARBA00022670"/>
    </source>
</evidence>
<keyword evidence="19" id="KW-1185">Reference proteome</keyword>
<dbReference type="EC" id="3.4.14.10" evidence="4"/>
<protein>
    <recommendedName>
        <fullName evidence="4">tripeptidyl-peptidase II</fullName>
        <ecNumber evidence="4">3.4.14.10</ecNumber>
    </recommendedName>
</protein>
<keyword evidence="7 15" id="KW-0479">Metal-binding</keyword>
<feature type="binding site" evidence="15">
    <location>
        <position position="530"/>
    </location>
    <ligand>
        <name>Ca(2+)</name>
        <dbReference type="ChEBI" id="CHEBI:29108"/>
    </ligand>
</feature>
<dbReference type="SUPFAM" id="SSF52743">
    <property type="entry name" value="Subtilisin-like"/>
    <property type="match status" value="1"/>
</dbReference>
<dbReference type="EMBL" id="JAWWNJ010000010">
    <property type="protein sequence ID" value="KAK7046190.1"/>
    <property type="molecule type" value="Genomic_DNA"/>
</dbReference>
<dbReference type="FunFam" id="3.40.50.200:FF:000015">
    <property type="entry name" value="Tripeptidyl peptidase A"/>
    <property type="match status" value="1"/>
</dbReference>
<evidence type="ECO:0000256" key="5">
    <source>
        <dbReference type="ARBA" id="ARBA00022525"/>
    </source>
</evidence>
<dbReference type="GO" id="GO:0004252">
    <property type="term" value="F:serine-type endopeptidase activity"/>
    <property type="evidence" value="ECO:0007669"/>
    <property type="project" value="UniProtKB-UniRule"/>
</dbReference>
<dbReference type="InterPro" id="IPR015366">
    <property type="entry name" value="S53_propep"/>
</dbReference>
<keyword evidence="13" id="KW-0865">Zymogen</keyword>
<dbReference type="PANTHER" id="PTHR14218:SF15">
    <property type="entry name" value="TRIPEPTIDYL-PEPTIDASE 1"/>
    <property type="match status" value="1"/>
</dbReference>
<dbReference type="Gene3D" id="3.40.50.200">
    <property type="entry name" value="Peptidase S8/S53 domain"/>
    <property type="match status" value="1"/>
</dbReference>
<accession>A0AAW0D0X3</accession>
<evidence type="ECO:0000256" key="10">
    <source>
        <dbReference type="ARBA" id="ARBA00022825"/>
    </source>
</evidence>
<evidence type="ECO:0000256" key="1">
    <source>
        <dbReference type="ARBA" id="ARBA00001910"/>
    </source>
</evidence>